<evidence type="ECO:0000259" key="2">
    <source>
        <dbReference type="Pfam" id="PF12969"/>
    </source>
</evidence>
<feature type="domain" description="Transglutaminase-like" evidence="1">
    <location>
        <begin position="274"/>
        <end position="376"/>
    </location>
</feature>
<dbReference type="EMBL" id="LT629745">
    <property type="protein sequence ID" value="SDR74161.1"/>
    <property type="molecule type" value="Genomic_DNA"/>
</dbReference>
<dbReference type="AlphaFoldDB" id="A0A1H1LHU7"/>
<dbReference type="Gene3D" id="2.60.40.3140">
    <property type="match status" value="1"/>
</dbReference>
<evidence type="ECO:0000313" key="3">
    <source>
        <dbReference type="EMBL" id="SDR74161.1"/>
    </source>
</evidence>
<reference evidence="3 4" key="1">
    <citation type="submission" date="2016-10" db="EMBL/GenBank/DDBJ databases">
        <authorList>
            <person name="Varghese N."/>
            <person name="Submissions S."/>
        </authorList>
    </citation>
    <scope>NUCLEOTIDE SEQUENCE [LARGE SCALE GENOMIC DNA]</scope>
    <source>
        <strain evidence="3 4">Mar_2010_102</strain>
    </source>
</reference>
<organism evidence="3 4">
    <name type="scientific">Christiangramia echinicola</name>
    <dbReference type="NCBI Taxonomy" id="279359"/>
    <lineage>
        <taxon>Bacteria</taxon>
        <taxon>Pseudomonadati</taxon>
        <taxon>Bacteroidota</taxon>
        <taxon>Flavobacteriia</taxon>
        <taxon>Flavobacteriales</taxon>
        <taxon>Flavobacteriaceae</taxon>
        <taxon>Christiangramia</taxon>
    </lineage>
</organism>
<dbReference type="InterPro" id="IPR038765">
    <property type="entry name" value="Papain-like_cys_pep_sf"/>
</dbReference>
<evidence type="ECO:0000313" key="4">
    <source>
        <dbReference type="Proteomes" id="UP000198858"/>
    </source>
</evidence>
<accession>A0A1H1LHU7</accession>
<name>A0A1H1LHU7_9FLAO</name>
<feature type="domain" description="DUF3857" evidence="2">
    <location>
        <begin position="55"/>
        <end position="188"/>
    </location>
</feature>
<dbReference type="Pfam" id="PF12969">
    <property type="entry name" value="DUF3857"/>
    <property type="match status" value="1"/>
</dbReference>
<dbReference type="STRING" id="1250231.SAMN04488552_0812"/>
<dbReference type="InterPro" id="IPR002931">
    <property type="entry name" value="Transglutaminase-like"/>
</dbReference>
<dbReference type="RefSeq" id="WP_089661391.1">
    <property type="nucleotide sequence ID" value="NZ_LT629745.1"/>
</dbReference>
<gene>
    <name evidence="3" type="ORF">SAMN04488552_0812</name>
</gene>
<protein>
    <submittedName>
        <fullName evidence="3">Transglutaminase-like superfamily protein</fullName>
    </submittedName>
</protein>
<proteinExistence type="predicted"/>
<dbReference type="Gene3D" id="2.60.120.1130">
    <property type="match status" value="1"/>
</dbReference>
<dbReference type="SUPFAM" id="SSF54001">
    <property type="entry name" value="Cysteine proteinases"/>
    <property type="match status" value="1"/>
</dbReference>
<keyword evidence="4" id="KW-1185">Reference proteome</keyword>
<dbReference type="Gene3D" id="3.10.620.30">
    <property type="match status" value="1"/>
</dbReference>
<dbReference type="Pfam" id="PF01841">
    <property type="entry name" value="Transglut_core"/>
    <property type="match status" value="1"/>
</dbReference>
<sequence>MRNFIVVIFLGLFSTLHCQENYKVSNINLKMLLNANAVVREHHTEIEIKSIDDVEISTYRVVTVLNESGETFINAYENFDKARVILDQEAVILNAEGDEIRKFKKRDFNSQSNFQNFVLFSDNKVSYLEYTPRKYPYTVIYSSRIRTESSAFLPDWWPVEGYKVSVEKSSYKIINEERIPIRFTERKLDGLAISKEYSEYELDYTAEEIPAKSYEELSPFFRNSSPRLMVALEEFSLEGILGKATNWEDFGKWQYDNLVAGQGDLSGVIVSKVSRLTQNAKTKEEKARIIYKYVQDNTRYIAVMLGIGGWKPYNAQEVDRLGYGDCKGLTNYTKALLASQGIESDYTVIYGGSKRDIDPDFTKMQGNHVILSIPMDNKDDIWLECTSQDAPFNYLGDFTDDRYAVKIKPTGGEIVRTKKYTAEDNLQKTSAEIMINENGGLDATLNRYSYGVPYGDIYLLELQTEDVKKNYYRENWPQFQNVMFDSIILKNDKNDIEFSERLRFQANRFCSNAGDRLLIPLNFIENFDLTVENDKNRENPIQILRGKSYQNQFRFILPEGYTVEALPGSKELQTEFGTLILKISVENEEDTEVILVERNLQIEEGEWAPEKFKKFKDFINQIHQLSNRKAVIAPINKA</sequence>
<dbReference type="Proteomes" id="UP000198858">
    <property type="component" value="Chromosome I"/>
</dbReference>
<evidence type="ECO:0000259" key="1">
    <source>
        <dbReference type="Pfam" id="PF01841"/>
    </source>
</evidence>
<dbReference type="InterPro" id="IPR024618">
    <property type="entry name" value="DUF3857"/>
</dbReference>